<organism evidence="3 4">
    <name type="scientific">Biomphalaria glabrata</name>
    <name type="common">Bloodfluke planorb</name>
    <name type="synonym">Freshwater snail</name>
    <dbReference type="NCBI Taxonomy" id="6526"/>
    <lineage>
        <taxon>Eukaryota</taxon>
        <taxon>Metazoa</taxon>
        <taxon>Spiralia</taxon>
        <taxon>Lophotrochozoa</taxon>
        <taxon>Mollusca</taxon>
        <taxon>Gastropoda</taxon>
        <taxon>Heterobranchia</taxon>
        <taxon>Euthyneura</taxon>
        <taxon>Panpulmonata</taxon>
        <taxon>Hygrophila</taxon>
        <taxon>Lymnaeoidea</taxon>
        <taxon>Planorbidae</taxon>
        <taxon>Biomphalaria</taxon>
    </lineage>
</organism>
<dbReference type="EnsemblMetazoa" id="BGLB010358-RB">
    <property type="protein sequence ID" value="BGLB010358-PB"/>
    <property type="gene ID" value="BGLB010358"/>
</dbReference>
<accession>A0A2C9JZ26</accession>
<protein>
    <submittedName>
        <fullName evidence="3">Uncharacterized protein</fullName>
    </submittedName>
</protein>
<feature type="compositionally biased region" description="Polar residues" evidence="1">
    <location>
        <begin position="75"/>
        <end position="86"/>
    </location>
</feature>
<sequence length="147" mass="15951">RHAQRHQYPPGVACLWNKFQHLVKQARATRASPWSLPGSSEQSFVSSGHGQAIATATITSTHTGKETSRVPDSPTRASPKTLNSLSPGIPSQEAGFIESLSVYFSNQEQNSNTRMSISYVTPLVYVILLSTSVFSAPLNSKPDEGKH</sequence>
<evidence type="ECO:0000313" key="4">
    <source>
        <dbReference type="Proteomes" id="UP000076420"/>
    </source>
</evidence>
<evidence type="ECO:0000256" key="2">
    <source>
        <dbReference type="SAM" id="Phobius"/>
    </source>
</evidence>
<feature type="transmembrane region" description="Helical" evidence="2">
    <location>
        <begin position="117"/>
        <end position="138"/>
    </location>
</feature>
<dbReference type="Proteomes" id="UP000076420">
    <property type="component" value="Unassembled WGS sequence"/>
</dbReference>
<feature type="region of interest" description="Disordered" evidence="1">
    <location>
        <begin position="30"/>
        <end position="90"/>
    </location>
</feature>
<feature type="compositionally biased region" description="Polar residues" evidence="1">
    <location>
        <begin position="37"/>
        <end position="49"/>
    </location>
</feature>
<evidence type="ECO:0000256" key="1">
    <source>
        <dbReference type="SAM" id="MobiDB-lite"/>
    </source>
</evidence>
<keyword evidence="2" id="KW-0472">Membrane</keyword>
<name>A0A2C9JZ26_BIOGL</name>
<keyword evidence="2" id="KW-0812">Transmembrane</keyword>
<evidence type="ECO:0000313" key="3">
    <source>
        <dbReference type="EnsemblMetazoa" id="BGLB010358-PB"/>
    </source>
</evidence>
<keyword evidence="2" id="KW-1133">Transmembrane helix</keyword>
<reference evidence="3" key="1">
    <citation type="submission" date="2020-05" db="UniProtKB">
        <authorList>
            <consortium name="EnsemblMetazoa"/>
        </authorList>
    </citation>
    <scope>IDENTIFICATION</scope>
    <source>
        <strain evidence="3">BB02</strain>
    </source>
</reference>
<dbReference type="VEuPathDB" id="VectorBase:BGLB010358"/>
<dbReference type="KEGG" id="bgt:106073670"/>
<dbReference type="AlphaFoldDB" id="A0A2C9JZ26"/>
<gene>
    <name evidence="3" type="primary">106073670</name>
</gene>
<proteinExistence type="predicted"/>